<dbReference type="Proteomes" id="UP001424441">
    <property type="component" value="Unassembled WGS sequence"/>
</dbReference>
<dbReference type="Pfam" id="PF05772">
    <property type="entry name" value="NinB"/>
    <property type="match status" value="1"/>
</dbReference>
<dbReference type="RefSeq" id="WP_343804655.1">
    <property type="nucleotide sequence ID" value="NZ_BAAADE010000002.1"/>
</dbReference>
<reference evidence="1 2" key="1">
    <citation type="journal article" date="2019" name="Int. J. Syst. Evol. Microbiol.">
        <title>The Global Catalogue of Microorganisms (GCM) 10K type strain sequencing project: providing services to taxonomists for standard genome sequencing and annotation.</title>
        <authorList>
            <consortium name="The Broad Institute Genomics Platform"/>
            <consortium name="The Broad Institute Genome Sequencing Center for Infectious Disease"/>
            <person name="Wu L."/>
            <person name="Ma J."/>
        </authorList>
    </citation>
    <scope>NUCLEOTIDE SEQUENCE [LARGE SCALE GENOMIC DNA]</scope>
    <source>
        <strain evidence="1 2">JCM 15115</strain>
    </source>
</reference>
<evidence type="ECO:0000313" key="1">
    <source>
        <dbReference type="EMBL" id="GAA0603301.1"/>
    </source>
</evidence>
<evidence type="ECO:0008006" key="3">
    <source>
        <dbReference type="Google" id="ProtNLM"/>
    </source>
</evidence>
<dbReference type="EMBL" id="BAAADE010000002">
    <property type="protein sequence ID" value="GAA0603301.1"/>
    <property type="molecule type" value="Genomic_DNA"/>
</dbReference>
<keyword evidence="2" id="KW-1185">Reference proteome</keyword>
<name>A0ABN1G3L3_9HYPH</name>
<dbReference type="InterPro" id="IPR008711">
    <property type="entry name" value="Recombinase_NinB"/>
</dbReference>
<dbReference type="InterPro" id="IPR036619">
    <property type="entry name" value="NinB_sf"/>
</dbReference>
<organism evidence="1 2">
    <name type="scientific">Paenochrobactrum glaciei</name>
    <dbReference type="NCBI Taxonomy" id="486407"/>
    <lineage>
        <taxon>Bacteria</taxon>
        <taxon>Pseudomonadati</taxon>
        <taxon>Pseudomonadota</taxon>
        <taxon>Alphaproteobacteria</taxon>
        <taxon>Hyphomicrobiales</taxon>
        <taxon>Brucellaceae</taxon>
        <taxon>Paenochrobactrum</taxon>
    </lineage>
</organism>
<proteinExistence type="predicted"/>
<dbReference type="Gene3D" id="1.10.3790.10">
    <property type="entry name" value="NinB"/>
    <property type="match status" value="1"/>
</dbReference>
<accession>A0ABN1G3L3</accession>
<sequence length="131" mass="15334">MSRWTHILSDDLAIQRAINWIRQAPHGMRLEFKMPKRTLPQNDRMWAMLTDIAAIMRKRGTDYTTDEWKVIFMHACGREIRLLPSLDGKGFIPYGQSSSDLSKQEMTDLIEFMFAWGAENSITFHDDRRVA</sequence>
<evidence type="ECO:0000313" key="2">
    <source>
        <dbReference type="Proteomes" id="UP001424441"/>
    </source>
</evidence>
<dbReference type="SUPFAM" id="SSF103370">
    <property type="entry name" value="NinB"/>
    <property type="match status" value="1"/>
</dbReference>
<gene>
    <name evidence="1" type="ORF">GCM10008943_18500</name>
</gene>
<comment type="caution">
    <text evidence="1">The sequence shown here is derived from an EMBL/GenBank/DDBJ whole genome shotgun (WGS) entry which is preliminary data.</text>
</comment>
<protein>
    <recommendedName>
        <fullName evidence="3">NinB family protein</fullName>
    </recommendedName>
</protein>